<dbReference type="CDD" id="cd03257">
    <property type="entry name" value="ABC_NikE_OppD_transporters"/>
    <property type="match status" value="1"/>
</dbReference>
<evidence type="ECO:0000256" key="5">
    <source>
        <dbReference type="ARBA" id="ARBA00022475"/>
    </source>
</evidence>
<protein>
    <submittedName>
        <fullName evidence="15">ATP-binding cassette domain-containing protein</fullName>
    </submittedName>
</protein>
<comment type="similarity">
    <text evidence="11">Belongs to the binding-protein-dependent transport system permease family.</text>
</comment>
<reference evidence="16 17" key="1">
    <citation type="submission" date="2019-11" db="EMBL/GenBank/DDBJ databases">
        <title>Whole-genome sequencing of Allorhizobium vitis.</title>
        <authorList>
            <person name="Gan H.M."/>
            <person name="Savka M.A."/>
        </authorList>
    </citation>
    <scope>NUCLEOTIDE SEQUENCE [LARGE SCALE GENOMIC DNA]</scope>
    <source>
        <strain evidence="15 17">RF2/1</strain>
        <strain evidence="14 16">T1/7</strain>
    </source>
</reference>
<evidence type="ECO:0000256" key="9">
    <source>
        <dbReference type="ARBA" id="ARBA00022989"/>
    </source>
</evidence>
<comment type="similarity">
    <text evidence="3">Belongs to the ABC transporter superfamily.</text>
</comment>
<evidence type="ECO:0000313" key="15">
    <source>
        <dbReference type="EMBL" id="MUP12954.1"/>
    </source>
</evidence>
<dbReference type="InterPro" id="IPR003439">
    <property type="entry name" value="ABC_transporter-like_ATP-bd"/>
</dbReference>
<feature type="transmembrane region" description="Helical" evidence="11">
    <location>
        <begin position="105"/>
        <end position="125"/>
    </location>
</feature>
<dbReference type="PROSITE" id="PS50928">
    <property type="entry name" value="ABC_TM1"/>
    <property type="match status" value="1"/>
</dbReference>
<dbReference type="InterPro" id="IPR013563">
    <property type="entry name" value="Oligopep_ABC_C"/>
</dbReference>
<evidence type="ECO:0000256" key="3">
    <source>
        <dbReference type="ARBA" id="ARBA00005417"/>
    </source>
</evidence>
<proteinExistence type="inferred from homology"/>
<dbReference type="RefSeq" id="WP_041699329.1">
    <property type="nucleotide sequence ID" value="NZ_CP191421.1"/>
</dbReference>
<sequence length="604" mass="64935">MKPGLVFSIVALTLLVAAAFCGPLLLRADPIAMDFTGRFGPMSASHWLGQDDFGRDVLVRLLHGVRVSLTIAVIATLIAAAIGTVLGLLAGYYKGIAAVLALRGSDVMLCFPPLLVALLVVTIAGPGLTTLIGVLSVVFVPTFVRVVYSGVLGIREQEFVEAMRALGVRSSFIMFRTILPNIIGPLLVQCSIAMATAVLMESGLSFLGLGVPPPESSLGLMVASARMSMYQAPHLLIWPAAALTFIVLVMNALCDGLRDHFDPKPRLRARAIIEPRLSHAADANRDACLLVNDLSVTITNDKAPLYAVRNVSLSICSGEIVALVGESGSGKSLLSLSVMGLLPEGVAARSGSIQIEREEILGLSEGELLKRRGRKLAMIFQDPSSSLNPVKKIGFQLAEALQAHAKMTRKQVSHAVVDLLSSVGIADPARRARVYPHEMSGGMKQRVMIAMALANQPKLLIADEPTTALDVTIQAQVLDLIRKRRDEGDLAILFVTHSLGVVREIADRVMVMYAGEILEEGPVGDVFHKPKHPYTMALLKSYPKEFGPAPVGIPGSVPPPHHLPPGCSFAPRCPLCLPDCERQRPSLVSIEVDRKTRCIRWEEL</sequence>
<dbReference type="InterPro" id="IPR050388">
    <property type="entry name" value="ABC_Ni/Peptide_Import"/>
</dbReference>
<keyword evidence="5" id="KW-1003">Cell membrane</keyword>
<evidence type="ECO:0000256" key="10">
    <source>
        <dbReference type="ARBA" id="ARBA00023136"/>
    </source>
</evidence>
<feature type="transmembrane region" description="Helical" evidence="11">
    <location>
        <begin position="178"/>
        <end position="200"/>
    </location>
</feature>
<keyword evidence="7" id="KW-0547">Nucleotide-binding</keyword>
<keyword evidence="8 15" id="KW-0067">ATP-binding</keyword>
<keyword evidence="9 11" id="KW-1133">Transmembrane helix</keyword>
<evidence type="ECO:0000256" key="6">
    <source>
        <dbReference type="ARBA" id="ARBA00022692"/>
    </source>
</evidence>
<feature type="transmembrane region" description="Helical" evidence="11">
    <location>
        <begin position="235"/>
        <end position="254"/>
    </location>
</feature>
<dbReference type="EMBL" id="MBFE02000025">
    <property type="protein sequence ID" value="MUO44923.1"/>
    <property type="molecule type" value="Genomic_DNA"/>
</dbReference>
<dbReference type="GO" id="GO:0005524">
    <property type="term" value="F:ATP binding"/>
    <property type="evidence" value="ECO:0007669"/>
    <property type="project" value="UniProtKB-KW"/>
</dbReference>
<dbReference type="SUPFAM" id="SSF161098">
    <property type="entry name" value="MetI-like"/>
    <property type="match status" value="1"/>
</dbReference>
<evidence type="ECO:0000256" key="11">
    <source>
        <dbReference type="RuleBase" id="RU363032"/>
    </source>
</evidence>
<dbReference type="EMBL" id="MBFA02000023">
    <property type="protein sequence ID" value="MUP12954.1"/>
    <property type="molecule type" value="Genomic_DNA"/>
</dbReference>
<dbReference type="GO" id="GO:0005886">
    <property type="term" value="C:plasma membrane"/>
    <property type="evidence" value="ECO:0007669"/>
    <property type="project" value="UniProtKB-SubCell"/>
</dbReference>
<dbReference type="Pfam" id="PF00005">
    <property type="entry name" value="ABC_tran"/>
    <property type="match status" value="1"/>
</dbReference>
<dbReference type="Proteomes" id="UP000179454">
    <property type="component" value="Unassembled WGS sequence"/>
</dbReference>
<dbReference type="Gene3D" id="1.10.3720.10">
    <property type="entry name" value="MetI-like"/>
    <property type="match status" value="1"/>
</dbReference>
<organism evidence="15 17">
    <name type="scientific">Agrobacterium vitis</name>
    <name type="common">Rhizobium vitis</name>
    <dbReference type="NCBI Taxonomy" id="373"/>
    <lineage>
        <taxon>Bacteria</taxon>
        <taxon>Pseudomonadati</taxon>
        <taxon>Pseudomonadota</taxon>
        <taxon>Alphaproteobacteria</taxon>
        <taxon>Hyphomicrobiales</taxon>
        <taxon>Rhizobiaceae</taxon>
        <taxon>Rhizobium/Agrobacterium group</taxon>
        <taxon>Agrobacterium</taxon>
    </lineage>
</organism>
<dbReference type="SMART" id="SM00382">
    <property type="entry name" value="AAA"/>
    <property type="match status" value="1"/>
</dbReference>
<evidence type="ECO:0000256" key="1">
    <source>
        <dbReference type="ARBA" id="ARBA00004417"/>
    </source>
</evidence>
<evidence type="ECO:0000259" key="12">
    <source>
        <dbReference type="PROSITE" id="PS50893"/>
    </source>
</evidence>
<dbReference type="FunFam" id="3.40.50.300:FF:000016">
    <property type="entry name" value="Oligopeptide ABC transporter ATP-binding component"/>
    <property type="match status" value="1"/>
</dbReference>
<dbReference type="CDD" id="cd06261">
    <property type="entry name" value="TM_PBP2"/>
    <property type="match status" value="1"/>
</dbReference>
<dbReference type="InterPro" id="IPR003593">
    <property type="entry name" value="AAA+_ATPase"/>
</dbReference>
<keyword evidence="16" id="KW-1185">Reference proteome</keyword>
<dbReference type="AlphaFoldDB" id="A0ABD6HE12"/>
<feature type="transmembrane region" description="Helical" evidence="11">
    <location>
        <begin position="131"/>
        <end position="154"/>
    </location>
</feature>
<evidence type="ECO:0000259" key="13">
    <source>
        <dbReference type="PROSITE" id="PS50928"/>
    </source>
</evidence>
<dbReference type="PANTHER" id="PTHR43297">
    <property type="entry name" value="OLIGOPEPTIDE TRANSPORT ATP-BINDING PROTEIN APPD"/>
    <property type="match status" value="1"/>
</dbReference>
<comment type="subcellular location">
    <subcellularLocation>
        <location evidence="1">Cell inner membrane</location>
        <topology evidence="1">Peripheral membrane protein</topology>
    </subcellularLocation>
    <subcellularLocation>
        <location evidence="2 11">Cell membrane</location>
        <topology evidence="2 11">Multi-pass membrane protein</topology>
    </subcellularLocation>
</comment>
<dbReference type="InterPro" id="IPR027417">
    <property type="entry name" value="P-loop_NTPase"/>
</dbReference>
<feature type="domain" description="ABC transmembrane type-1" evidence="13">
    <location>
        <begin position="65"/>
        <end position="254"/>
    </location>
</feature>
<comment type="caution">
    <text evidence="15">The sequence shown here is derived from an EMBL/GenBank/DDBJ whole genome shotgun (WGS) entry which is preliminary data.</text>
</comment>
<evidence type="ECO:0000313" key="17">
    <source>
        <dbReference type="Proteomes" id="UP000179536"/>
    </source>
</evidence>
<dbReference type="PROSITE" id="PS50893">
    <property type="entry name" value="ABC_TRANSPORTER_2"/>
    <property type="match status" value="1"/>
</dbReference>
<dbReference type="InterPro" id="IPR000515">
    <property type="entry name" value="MetI-like"/>
</dbReference>
<evidence type="ECO:0000313" key="16">
    <source>
        <dbReference type="Proteomes" id="UP000179454"/>
    </source>
</evidence>
<keyword evidence="6 11" id="KW-0812">Transmembrane</keyword>
<evidence type="ECO:0000256" key="8">
    <source>
        <dbReference type="ARBA" id="ARBA00022840"/>
    </source>
</evidence>
<dbReference type="PROSITE" id="PS00211">
    <property type="entry name" value="ABC_TRANSPORTER_1"/>
    <property type="match status" value="1"/>
</dbReference>
<feature type="domain" description="ABC transporter" evidence="12">
    <location>
        <begin position="289"/>
        <end position="539"/>
    </location>
</feature>
<keyword evidence="4 11" id="KW-0813">Transport</keyword>
<dbReference type="InterPro" id="IPR017871">
    <property type="entry name" value="ABC_transporter-like_CS"/>
</dbReference>
<dbReference type="Pfam" id="PF00528">
    <property type="entry name" value="BPD_transp_1"/>
    <property type="match status" value="1"/>
</dbReference>
<accession>A0ABD6HE12</accession>
<name>A0ABD6HE12_AGRVI</name>
<evidence type="ECO:0000256" key="2">
    <source>
        <dbReference type="ARBA" id="ARBA00004651"/>
    </source>
</evidence>
<dbReference type="PANTHER" id="PTHR43297:SF2">
    <property type="entry name" value="DIPEPTIDE TRANSPORT ATP-BINDING PROTEIN DPPD"/>
    <property type="match status" value="1"/>
</dbReference>
<dbReference type="Pfam" id="PF08352">
    <property type="entry name" value="oligo_HPY"/>
    <property type="match status" value="1"/>
</dbReference>
<dbReference type="GO" id="GO:0055085">
    <property type="term" value="P:transmembrane transport"/>
    <property type="evidence" value="ECO:0007669"/>
    <property type="project" value="UniProtKB-ARBA"/>
</dbReference>
<evidence type="ECO:0000256" key="4">
    <source>
        <dbReference type="ARBA" id="ARBA00022448"/>
    </source>
</evidence>
<evidence type="ECO:0000256" key="7">
    <source>
        <dbReference type="ARBA" id="ARBA00022741"/>
    </source>
</evidence>
<dbReference type="InterPro" id="IPR035906">
    <property type="entry name" value="MetI-like_sf"/>
</dbReference>
<dbReference type="Gene3D" id="3.40.50.300">
    <property type="entry name" value="P-loop containing nucleotide triphosphate hydrolases"/>
    <property type="match status" value="1"/>
</dbReference>
<feature type="transmembrane region" description="Helical" evidence="11">
    <location>
        <begin position="67"/>
        <end position="93"/>
    </location>
</feature>
<keyword evidence="10 11" id="KW-0472">Membrane</keyword>
<evidence type="ECO:0000313" key="14">
    <source>
        <dbReference type="EMBL" id="MUO44923.1"/>
    </source>
</evidence>
<gene>
    <name evidence="15" type="ORF">BBK91_024160</name>
    <name evidence="14" type="ORF">BBL17_024390</name>
</gene>
<dbReference type="SUPFAM" id="SSF52540">
    <property type="entry name" value="P-loop containing nucleoside triphosphate hydrolases"/>
    <property type="match status" value="1"/>
</dbReference>
<dbReference type="NCBIfam" id="TIGR01727">
    <property type="entry name" value="oligo_HPY"/>
    <property type="match status" value="1"/>
</dbReference>
<dbReference type="Proteomes" id="UP000179536">
    <property type="component" value="Unassembled WGS sequence"/>
</dbReference>